<feature type="region of interest" description="Disordered" evidence="1">
    <location>
        <begin position="46"/>
        <end position="160"/>
    </location>
</feature>
<feature type="signal peptide" evidence="2">
    <location>
        <begin position="1"/>
        <end position="15"/>
    </location>
</feature>
<dbReference type="RefSeq" id="XP_025366802.1">
    <property type="nucleotide sequence ID" value="XM_025515298.1"/>
</dbReference>
<evidence type="ECO:0000256" key="1">
    <source>
        <dbReference type="SAM" id="MobiDB-lite"/>
    </source>
</evidence>
<feature type="compositionally biased region" description="Basic and acidic residues" evidence="1">
    <location>
        <begin position="55"/>
        <end position="66"/>
    </location>
</feature>
<reference evidence="3 4" key="1">
    <citation type="journal article" date="2018" name="Mol. Biol. Evol.">
        <title>Broad Genomic Sampling Reveals a Smut Pathogenic Ancestry of the Fungal Clade Ustilaginomycotina.</title>
        <authorList>
            <person name="Kijpornyongpan T."/>
            <person name="Mondo S.J."/>
            <person name="Barry K."/>
            <person name="Sandor L."/>
            <person name="Lee J."/>
            <person name="Lipzen A."/>
            <person name="Pangilinan J."/>
            <person name="LaButti K."/>
            <person name="Hainaut M."/>
            <person name="Henrissat B."/>
            <person name="Grigoriev I.V."/>
            <person name="Spatafora J.W."/>
            <person name="Aime M.C."/>
        </authorList>
    </citation>
    <scope>NUCLEOTIDE SEQUENCE [LARGE SCALE GENOMIC DNA]</scope>
    <source>
        <strain evidence="3 4">MCA 4658</strain>
    </source>
</reference>
<feature type="compositionally biased region" description="Polar residues" evidence="1">
    <location>
        <begin position="126"/>
        <end position="138"/>
    </location>
</feature>
<dbReference type="OrthoDB" id="10288819at2759"/>
<evidence type="ECO:0000256" key="2">
    <source>
        <dbReference type="SAM" id="SignalP"/>
    </source>
</evidence>
<protein>
    <submittedName>
        <fullName evidence="3">Uncharacterized protein</fullName>
    </submittedName>
</protein>
<feature type="compositionally biased region" description="Polar residues" evidence="1">
    <location>
        <begin position="70"/>
        <end position="86"/>
    </location>
</feature>
<evidence type="ECO:0000313" key="4">
    <source>
        <dbReference type="Proteomes" id="UP000245783"/>
    </source>
</evidence>
<dbReference type="GeneID" id="37037168"/>
<feature type="chain" id="PRO_5016233645" evidence="2">
    <location>
        <begin position="16"/>
        <end position="160"/>
    </location>
</feature>
<dbReference type="Proteomes" id="UP000245783">
    <property type="component" value="Unassembled WGS sequence"/>
</dbReference>
<evidence type="ECO:0000313" key="3">
    <source>
        <dbReference type="EMBL" id="PWN39642.1"/>
    </source>
</evidence>
<dbReference type="EMBL" id="KZ819453">
    <property type="protein sequence ID" value="PWN39642.1"/>
    <property type="molecule type" value="Genomic_DNA"/>
</dbReference>
<keyword evidence="4" id="KW-1185">Reference proteome</keyword>
<sequence length="160" mass="17551">MKFALFIALVALVAAQSFVYCAPIPRSATDVVFSQYLRRGAPVRMSYSPKGQNLSDKEKKEAESAAKFHNANNDPKMTGYQASTGFHISATDGHPHVTGYAQQGPKGNQQYKDKDGNDQTHLYLPTGQQWTQPNTGTTPGKVWTGAPENQQWGQPQGRLP</sequence>
<name>A0A316VQ37_9BASI</name>
<dbReference type="InParanoid" id="A0A316VQ37"/>
<accession>A0A316VQ37</accession>
<proteinExistence type="predicted"/>
<organism evidence="3 4">
    <name type="scientific">Ceraceosorus guamensis</name>
    <dbReference type="NCBI Taxonomy" id="1522189"/>
    <lineage>
        <taxon>Eukaryota</taxon>
        <taxon>Fungi</taxon>
        <taxon>Dikarya</taxon>
        <taxon>Basidiomycota</taxon>
        <taxon>Ustilaginomycotina</taxon>
        <taxon>Exobasidiomycetes</taxon>
        <taxon>Ceraceosorales</taxon>
        <taxon>Ceraceosoraceae</taxon>
        <taxon>Ceraceosorus</taxon>
    </lineage>
</organism>
<gene>
    <name evidence="3" type="ORF">IE81DRAFT_332189</name>
</gene>
<dbReference type="AlphaFoldDB" id="A0A316VQ37"/>
<keyword evidence="2" id="KW-0732">Signal</keyword>